<protein>
    <recommendedName>
        <fullName evidence="7">Protein SQS1</fullName>
    </recommendedName>
</protein>
<dbReference type="SMART" id="SM00393">
    <property type="entry name" value="R3H"/>
    <property type="match status" value="1"/>
</dbReference>
<dbReference type="Gene3D" id="3.30.1370.50">
    <property type="entry name" value="R3H-like domain"/>
    <property type="match status" value="1"/>
</dbReference>
<feature type="compositionally biased region" description="Polar residues" evidence="2">
    <location>
        <begin position="123"/>
        <end position="139"/>
    </location>
</feature>
<dbReference type="SUPFAM" id="SSF54160">
    <property type="entry name" value="Chromo domain-like"/>
    <property type="match status" value="1"/>
</dbReference>
<sequence>MVRSGGGARRGKKGGKRDREGGRDSEKIGWKSASRSLLPLFSAGYGGTDAELQPYSLQDEARNTGRSRSPFWSSSRLRDNKITFVSAGHFDAKKLMELESSGAQSTKNTRSPAESLQEIAPQPNDSSEQTYTFENSQPVEESGLVSGYSQDTGATPPGGSETVTEVYQDAHETQSSSSDSVNSAHEGLSLSPVRAPSPTPSSSSQEVILFSGRNQDTGIANEQAARRPTSSGSAFAESYDQDVPDSVLQTSGDSAIIILTKSSSSEIAGSSERITPPSRRKRGIRDREEDAAIADYIANMKEHGDPEGFLPGETYKLRELGDTDVGSWQEFEPENEPLITEDQTAAKKYAVHGWATLDPHHPVVDSTPVNTLGDIDSILTKRSRPDGDQFLVQFKGYSINDVRWIPRASLVTETQLKHIAAFEGADGPEPGIYESEESGDTDEDREERRDLQQYKVADRADEKLARLFARRDGLGTAFEGLTVSGNTDETSDEALVDDEGFATVLGSTGNRVSQRRVDLSSATQIANAYDDFDVMDFERPSLKRGKGRKAALPLNLSDSDLEAKLRSVWGKDRKKKAERKREREELRTRGFLDKYNATNRNVRAKYSQDMTAEEVESEIYGFLVSDREQLSFPLMEVHQRKMLHEVGAVLNLKSKSVGPKLQRFTTLYKTSSTVSDPSDIERAFNRIRSRGFLPRMGHRNQKGKARPRNDWAGATYRDGEIVGAAAPELGAENKGRQMLEKMGWSSGTALGALNNKGILQPVATVVKRSKAGLG</sequence>
<evidence type="ECO:0000313" key="5">
    <source>
        <dbReference type="EMBL" id="KAH0564865.1"/>
    </source>
</evidence>
<feature type="compositionally biased region" description="Basic and acidic residues" evidence="2">
    <location>
        <begin position="17"/>
        <end position="29"/>
    </location>
</feature>
<evidence type="ECO:0000259" key="3">
    <source>
        <dbReference type="PROSITE" id="PS50174"/>
    </source>
</evidence>
<dbReference type="InterPro" id="IPR036867">
    <property type="entry name" value="R3H_dom_sf"/>
</dbReference>
<feature type="region of interest" description="Disordered" evidence="2">
    <location>
        <begin position="265"/>
        <end position="285"/>
    </location>
</feature>
<feature type="domain" description="R3H" evidence="4">
    <location>
        <begin position="609"/>
        <end position="671"/>
    </location>
</feature>
<feature type="compositionally biased region" description="Polar residues" evidence="2">
    <location>
        <begin position="64"/>
        <end position="73"/>
    </location>
</feature>
<dbReference type="AlphaFoldDB" id="A0A9P8LFJ7"/>
<dbReference type="InterPro" id="IPR001374">
    <property type="entry name" value="R3H_dom"/>
</dbReference>
<comment type="caution">
    <text evidence="5">The sequence shown here is derived from an EMBL/GenBank/DDBJ whole genome shotgun (WGS) entry which is preliminary data.</text>
</comment>
<dbReference type="EMBL" id="JAGHQM010000167">
    <property type="protein sequence ID" value="KAH0564865.1"/>
    <property type="molecule type" value="Genomic_DNA"/>
</dbReference>
<feature type="domain" description="G-patch" evidence="3">
    <location>
        <begin position="731"/>
        <end position="774"/>
    </location>
</feature>
<feature type="compositionally biased region" description="Polar residues" evidence="2">
    <location>
        <begin position="101"/>
        <end position="114"/>
    </location>
</feature>
<evidence type="ECO:0000256" key="1">
    <source>
        <dbReference type="ARBA" id="ARBA00011353"/>
    </source>
</evidence>
<evidence type="ECO:0000259" key="4">
    <source>
        <dbReference type="PROSITE" id="PS51061"/>
    </source>
</evidence>
<dbReference type="Pfam" id="PF01424">
    <property type="entry name" value="R3H"/>
    <property type="match status" value="1"/>
</dbReference>
<gene>
    <name evidence="5" type="ORF">GP486_001745</name>
</gene>
<feature type="region of interest" description="Disordered" evidence="2">
    <location>
        <begin position="48"/>
        <end position="73"/>
    </location>
</feature>
<feature type="compositionally biased region" description="Acidic residues" evidence="2">
    <location>
        <begin position="434"/>
        <end position="445"/>
    </location>
</feature>
<dbReference type="SMART" id="SM00443">
    <property type="entry name" value="G_patch"/>
    <property type="match status" value="1"/>
</dbReference>
<dbReference type="PANTHER" id="PTHR14195">
    <property type="entry name" value="G PATCH DOMAIN CONTAINING PROTEIN 2"/>
    <property type="match status" value="1"/>
</dbReference>
<dbReference type="PROSITE" id="PS51061">
    <property type="entry name" value="R3H"/>
    <property type="match status" value="1"/>
</dbReference>
<dbReference type="SUPFAM" id="SSF82708">
    <property type="entry name" value="R3H domain"/>
    <property type="match status" value="1"/>
</dbReference>
<dbReference type="Proteomes" id="UP000750711">
    <property type="component" value="Unassembled WGS sequence"/>
</dbReference>
<reference evidence="5" key="1">
    <citation type="submission" date="2021-03" db="EMBL/GenBank/DDBJ databases">
        <title>Comparative genomics and phylogenomic investigation of the class Geoglossomycetes provide insights into ecological specialization and systematics.</title>
        <authorList>
            <person name="Melie T."/>
            <person name="Pirro S."/>
            <person name="Miller A.N."/>
            <person name="Quandt A."/>
        </authorList>
    </citation>
    <scope>NUCLEOTIDE SEQUENCE</scope>
    <source>
        <strain evidence="5">CAQ_001_2017</strain>
    </source>
</reference>
<proteinExistence type="predicted"/>
<feature type="region of interest" description="Disordered" evidence="2">
    <location>
        <begin position="1"/>
        <end position="30"/>
    </location>
</feature>
<comment type="subunit">
    <text evidence="1">Component of the NuA4 histone acetyltransferase complex.</text>
</comment>
<keyword evidence="6" id="KW-1185">Reference proteome</keyword>
<organism evidence="5 6">
    <name type="scientific">Trichoglossum hirsutum</name>
    <dbReference type="NCBI Taxonomy" id="265104"/>
    <lineage>
        <taxon>Eukaryota</taxon>
        <taxon>Fungi</taxon>
        <taxon>Dikarya</taxon>
        <taxon>Ascomycota</taxon>
        <taxon>Pezizomycotina</taxon>
        <taxon>Geoglossomycetes</taxon>
        <taxon>Geoglossales</taxon>
        <taxon>Geoglossaceae</taxon>
        <taxon>Trichoglossum</taxon>
    </lineage>
</organism>
<feature type="region of interest" description="Disordered" evidence="2">
    <location>
        <begin position="424"/>
        <end position="449"/>
    </location>
</feature>
<dbReference type="InterPro" id="IPR016197">
    <property type="entry name" value="Chromo-like_dom_sf"/>
</dbReference>
<dbReference type="PROSITE" id="PS50174">
    <property type="entry name" value="G_PATCH"/>
    <property type="match status" value="1"/>
</dbReference>
<dbReference type="InterPro" id="IPR000467">
    <property type="entry name" value="G_patch_dom"/>
</dbReference>
<name>A0A9P8LFJ7_9PEZI</name>
<dbReference type="GO" id="GO:0003676">
    <property type="term" value="F:nucleic acid binding"/>
    <property type="evidence" value="ECO:0007669"/>
    <property type="project" value="UniProtKB-UniRule"/>
</dbReference>
<dbReference type="InterPro" id="IPR051189">
    <property type="entry name" value="Splicing_assoc_domain"/>
</dbReference>
<evidence type="ECO:0008006" key="7">
    <source>
        <dbReference type="Google" id="ProtNLM"/>
    </source>
</evidence>
<evidence type="ECO:0000313" key="6">
    <source>
        <dbReference type="Proteomes" id="UP000750711"/>
    </source>
</evidence>
<feature type="region of interest" description="Disordered" evidence="2">
    <location>
        <begin position="98"/>
        <end position="247"/>
    </location>
</feature>
<feature type="compositionally biased region" description="Polar residues" evidence="2">
    <location>
        <begin position="200"/>
        <end position="220"/>
    </location>
</feature>
<dbReference type="Pfam" id="PF01585">
    <property type="entry name" value="G-patch"/>
    <property type="match status" value="1"/>
</dbReference>
<accession>A0A9P8LFJ7</accession>
<feature type="compositionally biased region" description="Polar residues" evidence="2">
    <location>
        <begin position="173"/>
        <end position="183"/>
    </location>
</feature>
<dbReference type="CDD" id="cd00024">
    <property type="entry name" value="CD_CSD"/>
    <property type="match status" value="1"/>
</dbReference>
<evidence type="ECO:0000256" key="2">
    <source>
        <dbReference type="SAM" id="MobiDB-lite"/>
    </source>
</evidence>